<protein>
    <recommendedName>
        <fullName evidence="1">Winged helix-turn helix domain-containing protein</fullName>
    </recommendedName>
</protein>
<evidence type="ECO:0000259" key="1">
    <source>
        <dbReference type="Pfam" id="PF13592"/>
    </source>
</evidence>
<feature type="domain" description="Winged helix-turn helix" evidence="1">
    <location>
        <begin position="94"/>
        <end position="149"/>
    </location>
</feature>
<dbReference type="Pfam" id="PF13592">
    <property type="entry name" value="HTH_33"/>
    <property type="match status" value="1"/>
</dbReference>
<comment type="caution">
    <text evidence="2">The sequence shown here is derived from an EMBL/GenBank/DDBJ whole genome shotgun (WGS) entry which is preliminary data.</text>
</comment>
<reference evidence="2 3" key="1">
    <citation type="journal article" date="2020" name="Sci. Rep.">
        <title>A novel cyanobacterial geosmin producer, revising GeoA distribution and dispersion patterns in Bacteria.</title>
        <authorList>
            <person name="Churro C."/>
            <person name="Semedo-Aguiar A.P."/>
            <person name="Silva A.D."/>
            <person name="Pereira-Leal J.B."/>
            <person name="Leite R.B."/>
        </authorList>
    </citation>
    <scope>NUCLEOTIDE SEQUENCE [LARGE SCALE GENOMIC DNA]</scope>
    <source>
        <strain evidence="2 3">IPMA8</strain>
    </source>
</reference>
<dbReference type="RefSeq" id="WP_172190792.1">
    <property type="nucleotide sequence ID" value="NZ_CAWPPK010000008.1"/>
</dbReference>
<accession>A0ABX2D452</accession>
<name>A0ABX2D452_9CYAN</name>
<dbReference type="Proteomes" id="UP000702425">
    <property type="component" value="Unassembled WGS sequence"/>
</dbReference>
<sequence>MSEQQNLKELSDFIDSNPEPREQKRAIAIMMWIEGVPGAKIQKILNVSAAFISQCKAKFIKNGVKGLRLKHQGSKAYLNQSKRTEIIKYLNAQEFLSLQELREYIEDKYDVRFKSHQSYYQLFDEAEISWKKAQKNNPKKNDKLVEAHKIEIEKILEENREEIEAGRLVVYMIDECHLL</sequence>
<proteinExistence type="predicted"/>
<dbReference type="InterPro" id="IPR025959">
    <property type="entry name" value="Winged_HTH_dom"/>
</dbReference>
<gene>
    <name evidence="2" type="ORF">E5S67_04699</name>
</gene>
<evidence type="ECO:0000313" key="3">
    <source>
        <dbReference type="Proteomes" id="UP000702425"/>
    </source>
</evidence>
<keyword evidence="3" id="KW-1185">Reference proteome</keyword>
<dbReference type="InterPro" id="IPR009057">
    <property type="entry name" value="Homeodomain-like_sf"/>
</dbReference>
<evidence type="ECO:0000313" key="2">
    <source>
        <dbReference type="EMBL" id="NQE36933.1"/>
    </source>
</evidence>
<dbReference type="EMBL" id="SRRZ01000105">
    <property type="protein sequence ID" value="NQE36933.1"/>
    <property type="molecule type" value="Genomic_DNA"/>
</dbReference>
<organism evidence="2 3">
    <name type="scientific">Microcoleus asticus IPMA8</name>
    <dbReference type="NCBI Taxonomy" id="2563858"/>
    <lineage>
        <taxon>Bacteria</taxon>
        <taxon>Bacillati</taxon>
        <taxon>Cyanobacteriota</taxon>
        <taxon>Cyanophyceae</taxon>
        <taxon>Oscillatoriophycideae</taxon>
        <taxon>Oscillatoriales</taxon>
        <taxon>Microcoleaceae</taxon>
        <taxon>Microcoleus</taxon>
        <taxon>Microcoleus asticus</taxon>
    </lineage>
</organism>
<dbReference type="SUPFAM" id="SSF46689">
    <property type="entry name" value="Homeodomain-like"/>
    <property type="match status" value="1"/>
</dbReference>